<feature type="transmembrane region" description="Helical" evidence="7">
    <location>
        <begin position="260"/>
        <end position="279"/>
    </location>
</feature>
<dbReference type="PANTHER" id="PTHR43823">
    <property type="entry name" value="SPORULATION PROTEIN YKVU"/>
    <property type="match status" value="1"/>
</dbReference>
<feature type="transmembrane region" description="Helical" evidence="7">
    <location>
        <begin position="333"/>
        <end position="358"/>
    </location>
</feature>
<protein>
    <submittedName>
        <fullName evidence="8">MATE family efflux transporter</fullName>
    </submittedName>
</protein>
<keyword evidence="5 7" id="KW-1133">Transmembrane helix</keyword>
<dbReference type="EMBL" id="SHBP01000005">
    <property type="protein sequence ID" value="RZO20342.1"/>
    <property type="molecule type" value="Genomic_DNA"/>
</dbReference>
<dbReference type="InterPro" id="IPR048279">
    <property type="entry name" value="MdtK-like"/>
</dbReference>
<keyword evidence="2" id="KW-0813">Transport</keyword>
<feature type="transmembrane region" description="Helical" evidence="7">
    <location>
        <begin position="370"/>
        <end position="390"/>
    </location>
</feature>
<evidence type="ECO:0000313" key="8">
    <source>
        <dbReference type="EMBL" id="RZO20342.1"/>
    </source>
</evidence>
<reference evidence="8 9" key="1">
    <citation type="submission" date="2019-02" db="EMBL/GenBank/DDBJ databases">
        <title>Prokaryotic population dynamics and viral predation in marine succession experiment using metagenomics: the confinement effect.</title>
        <authorList>
            <person name="Haro-Moreno J.M."/>
            <person name="Rodriguez-Valera F."/>
            <person name="Lopez-Perez M."/>
        </authorList>
    </citation>
    <scope>NUCLEOTIDE SEQUENCE [LARGE SCALE GENOMIC DNA]</scope>
    <source>
        <strain evidence="8">MED-G170</strain>
    </source>
</reference>
<comment type="caution">
    <text evidence="8">The sequence shown here is derived from an EMBL/GenBank/DDBJ whole genome shotgun (WGS) entry which is preliminary data.</text>
</comment>
<dbReference type="GO" id="GO:0005886">
    <property type="term" value="C:plasma membrane"/>
    <property type="evidence" value="ECO:0007669"/>
    <property type="project" value="UniProtKB-SubCell"/>
</dbReference>
<feature type="transmembrane region" description="Helical" evidence="7">
    <location>
        <begin position="151"/>
        <end position="170"/>
    </location>
</feature>
<dbReference type="Proteomes" id="UP000315889">
    <property type="component" value="Unassembled WGS sequence"/>
</dbReference>
<accession>A0A520MGI7</accession>
<sequence>MSTTSAVGLMSIFFVDLLDMFFISLLGDPDLVAGIGIAGTLTFLVTSISIGTSIAAGALVSKSVGAKQVQKAREYAVNVLLIAALISIGSIAVVMLYLDQLIALMGAKGNVAASAREYLILVVPSSVFLALGLGASAVLRAVGDARGSMMSTLTGAVVNAVLDPIFIFALDLGVTGAAIASVFARVTIFIYAMNRVHSKHKLFTRPNWLNFRQDTGPILNIALPAMLTNAATPLANAYVMASLAVFGSGYVAGYAVIGRLIPVCFAFVFSLSGSVGPILGQNFGAGSWARVQRALSDAHLINIAFCVAMSILLLIGQNIIINLFKFDGQAADLIILFCNFIAISFIFNGMLFVSNAALNNLGSPRISSALNVGKASIGTVPFVLVGAHFWQAGGVLIGQAIGSVLFGVLGYAMVKVKVARMRKEHETAQLT</sequence>
<feature type="transmembrane region" description="Helical" evidence="7">
    <location>
        <begin position="75"/>
        <end position="98"/>
    </location>
</feature>
<feature type="transmembrane region" description="Helical" evidence="7">
    <location>
        <begin position="7"/>
        <end position="26"/>
    </location>
</feature>
<feature type="transmembrane region" description="Helical" evidence="7">
    <location>
        <begin position="118"/>
        <end position="139"/>
    </location>
</feature>
<keyword evidence="3" id="KW-1003">Cell membrane</keyword>
<dbReference type="NCBIfam" id="TIGR00797">
    <property type="entry name" value="matE"/>
    <property type="match status" value="1"/>
</dbReference>
<dbReference type="InterPro" id="IPR051327">
    <property type="entry name" value="MATE_MepA_subfamily"/>
</dbReference>
<comment type="subcellular location">
    <subcellularLocation>
        <location evidence="1">Cell inner membrane</location>
        <topology evidence="1">Multi-pass membrane protein</topology>
    </subcellularLocation>
</comment>
<dbReference type="GO" id="GO:0015297">
    <property type="term" value="F:antiporter activity"/>
    <property type="evidence" value="ECO:0007669"/>
    <property type="project" value="InterPro"/>
</dbReference>
<dbReference type="Pfam" id="PF01554">
    <property type="entry name" value="MatE"/>
    <property type="match status" value="2"/>
</dbReference>
<evidence type="ECO:0000313" key="9">
    <source>
        <dbReference type="Proteomes" id="UP000315889"/>
    </source>
</evidence>
<dbReference type="InterPro" id="IPR002528">
    <property type="entry name" value="MATE_fam"/>
</dbReference>
<dbReference type="PIRSF" id="PIRSF006603">
    <property type="entry name" value="DinF"/>
    <property type="match status" value="1"/>
</dbReference>
<feature type="transmembrane region" description="Helical" evidence="7">
    <location>
        <begin position="396"/>
        <end position="414"/>
    </location>
</feature>
<feature type="transmembrane region" description="Helical" evidence="7">
    <location>
        <begin position="300"/>
        <end position="321"/>
    </location>
</feature>
<dbReference type="AlphaFoldDB" id="A0A520MGI7"/>
<feature type="transmembrane region" description="Helical" evidence="7">
    <location>
        <begin position="235"/>
        <end position="254"/>
    </location>
</feature>
<keyword evidence="6 7" id="KW-0472">Membrane</keyword>
<evidence type="ECO:0000256" key="4">
    <source>
        <dbReference type="ARBA" id="ARBA00022692"/>
    </source>
</evidence>
<dbReference type="PANTHER" id="PTHR43823:SF3">
    <property type="entry name" value="MULTIDRUG EXPORT PROTEIN MEPA"/>
    <property type="match status" value="1"/>
</dbReference>
<gene>
    <name evidence="8" type="ORF">EVB03_05315</name>
</gene>
<name>A0A520MGI7_9GAMM</name>
<evidence type="ECO:0000256" key="5">
    <source>
        <dbReference type="ARBA" id="ARBA00022989"/>
    </source>
</evidence>
<feature type="transmembrane region" description="Helical" evidence="7">
    <location>
        <begin position="176"/>
        <end position="193"/>
    </location>
</feature>
<proteinExistence type="predicted"/>
<dbReference type="GO" id="GO:0042910">
    <property type="term" value="F:xenobiotic transmembrane transporter activity"/>
    <property type="evidence" value="ECO:0007669"/>
    <property type="project" value="InterPro"/>
</dbReference>
<evidence type="ECO:0000256" key="2">
    <source>
        <dbReference type="ARBA" id="ARBA00022448"/>
    </source>
</evidence>
<evidence type="ECO:0000256" key="1">
    <source>
        <dbReference type="ARBA" id="ARBA00004429"/>
    </source>
</evidence>
<evidence type="ECO:0000256" key="7">
    <source>
        <dbReference type="SAM" id="Phobius"/>
    </source>
</evidence>
<evidence type="ECO:0000256" key="3">
    <source>
        <dbReference type="ARBA" id="ARBA00022475"/>
    </source>
</evidence>
<organism evidence="8 9">
    <name type="scientific">SAR92 clade bacterium</name>
    <dbReference type="NCBI Taxonomy" id="2315479"/>
    <lineage>
        <taxon>Bacteria</taxon>
        <taxon>Pseudomonadati</taxon>
        <taxon>Pseudomonadota</taxon>
        <taxon>Gammaproteobacteria</taxon>
        <taxon>Cellvibrionales</taxon>
        <taxon>Porticoccaceae</taxon>
        <taxon>SAR92 clade</taxon>
    </lineage>
</organism>
<keyword evidence="4 7" id="KW-0812">Transmembrane</keyword>
<evidence type="ECO:0000256" key="6">
    <source>
        <dbReference type="ARBA" id="ARBA00023136"/>
    </source>
</evidence>
<feature type="transmembrane region" description="Helical" evidence="7">
    <location>
        <begin position="32"/>
        <end position="54"/>
    </location>
</feature>